<reference evidence="2" key="1">
    <citation type="submission" date="2023-03" db="EMBL/GenBank/DDBJ databases">
        <title>Massive genome expansion in bonnet fungi (Mycena s.s.) driven by repeated elements and novel gene families across ecological guilds.</title>
        <authorList>
            <consortium name="Lawrence Berkeley National Laboratory"/>
            <person name="Harder C.B."/>
            <person name="Miyauchi S."/>
            <person name="Viragh M."/>
            <person name="Kuo A."/>
            <person name="Thoen E."/>
            <person name="Andreopoulos B."/>
            <person name="Lu D."/>
            <person name="Skrede I."/>
            <person name="Drula E."/>
            <person name="Henrissat B."/>
            <person name="Morin E."/>
            <person name="Kohler A."/>
            <person name="Barry K."/>
            <person name="LaButti K."/>
            <person name="Morin E."/>
            <person name="Salamov A."/>
            <person name="Lipzen A."/>
            <person name="Mereny Z."/>
            <person name="Hegedus B."/>
            <person name="Baldrian P."/>
            <person name="Stursova M."/>
            <person name="Weitz H."/>
            <person name="Taylor A."/>
            <person name="Grigoriev I.V."/>
            <person name="Nagy L.G."/>
            <person name="Martin F."/>
            <person name="Kauserud H."/>
        </authorList>
    </citation>
    <scope>NUCLEOTIDE SEQUENCE</scope>
    <source>
        <strain evidence="2">CBHHK188m</strain>
    </source>
</reference>
<organism evidence="2 3">
    <name type="scientific">Mycena maculata</name>
    <dbReference type="NCBI Taxonomy" id="230809"/>
    <lineage>
        <taxon>Eukaryota</taxon>
        <taxon>Fungi</taxon>
        <taxon>Dikarya</taxon>
        <taxon>Basidiomycota</taxon>
        <taxon>Agaricomycotina</taxon>
        <taxon>Agaricomycetes</taxon>
        <taxon>Agaricomycetidae</taxon>
        <taxon>Agaricales</taxon>
        <taxon>Marasmiineae</taxon>
        <taxon>Mycenaceae</taxon>
        <taxon>Mycena</taxon>
    </lineage>
</organism>
<proteinExistence type="predicted"/>
<name>A0AAD7IQ62_9AGAR</name>
<feature type="compositionally biased region" description="Polar residues" evidence="1">
    <location>
        <begin position="59"/>
        <end position="70"/>
    </location>
</feature>
<keyword evidence="3" id="KW-1185">Reference proteome</keyword>
<dbReference type="EMBL" id="JARJLG010000091">
    <property type="protein sequence ID" value="KAJ7748181.1"/>
    <property type="molecule type" value="Genomic_DNA"/>
</dbReference>
<dbReference type="AlphaFoldDB" id="A0AAD7IQ62"/>
<evidence type="ECO:0000313" key="2">
    <source>
        <dbReference type="EMBL" id="KAJ7748181.1"/>
    </source>
</evidence>
<sequence>MQSRPGLFVTPVGLVPVCILGEFVSHFGLPAPGFSSESTGTPMDQPWECLLPDAPSPAAGSSHQGSTGAPTNWEWALPPSFNYWLGDPTMKIPGCPRSKQWVLPFEANNWWEHPPYLRSSWELPLVPPGCSHQ</sequence>
<comment type="caution">
    <text evidence="2">The sequence shown here is derived from an EMBL/GenBank/DDBJ whole genome shotgun (WGS) entry which is preliminary data.</text>
</comment>
<evidence type="ECO:0000313" key="3">
    <source>
        <dbReference type="Proteomes" id="UP001215280"/>
    </source>
</evidence>
<dbReference type="Proteomes" id="UP001215280">
    <property type="component" value="Unassembled WGS sequence"/>
</dbReference>
<protein>
    <submittedName>
        <fullName evidence="2">Uncharacterized protein</fullName>
    </submittedName>
</protein>
<feature type="region of interest" description="Disordered" evidence="1">
    <location>
        <begin position="34"/>
        <end position="71"/>
    </location>
</feature>
<accession>A0AAD7IQ62</accession>
<evidence type="ECO:0000256" key="1">
    <source>
        <dbReference type="SAM" id="MobiDB-lite"/>
    </source>
</evidence>
<gene>
    <name evidence="2" type="ORF">DFH07DRAFT_775803</name>
</gene>